<dbReference type="KEGG" id="upa:UPA3_0073"/>
<dbReference type="Gene3D" id="3.50.50.60">
    <property type="entry name" value="FAD/NAD(P)-binding domain"/>
    <property type="match status" value="2"/>
</dbReference>
<keyword evidence="3 7" id="KW-0560">Oxidoreductase</keyword>
<dbReference type="InterPro" id="IPR023753">
    <property type="entry name" value="FAD/NAD-binding_dom"/>
</dbReference>
<feature type="domain" description="FAD/NAD(P)-binding" evidence="6">
    <location>
        <begin position="6"/>
        <end position="293"/>
    </location>
</feature>
<sequence>MNQEVYDLVIIGAGPAGLAAAVYAKRSGLNVIIVEKQFPGGKIALTSNVENYLGINSIPGPELAYKMYEQVLNLNVSIIYEAADEISLKEKYKKIKLTTQTLITKTVIIATGTENRRLNILGELEFENKGISYCAICDGPLYKNKAVSVIGSGNSAVEEAIYLATIAKEVHLIANKPQFKAEQQLVQIANNTPNIKIYYNKQTFEFFGHQFLEGLKFRDLITNEVTTLNIEANFTFIGLLPSRINTNNLCIFNEVNGFITTDKNMQTSVCGIFAAGDIVDKNVRQIATATNDGVIAALYAKEYITRNNW</sequence>
<dbReference type="PANTHER" id="PTHR48105">
    <property type="entry name" value="THIOREDOXIN REDUCTASE 1-RELATED-RELATED"/>
    <property type="match status" value="1"/>
</dbReference>
<keyword evidence="1" id="KW-0285">Flavoprotein</keyword>
<evidence type="ECO:0000313" key="7">
    <source>
        <dbReference type="EMBL" id="ACA33034.1"/>
    </source>
</evidence>
<dbReference type="PRINTS" id="PR00469">
    <property type="entry name" value="PNDRDTASEII"/>
</dbReference>
<keyword evidence="2" id="KW-0274">FAD</keyword>
<dbReference type="Proteomes" id="UP000002162">
    <property type="component" value="Chromosome"/>
</dbReference>
<dbReference type="EC" id="1.8.1.9" evidence="7"/>
<dbReference type="InterPro" id="IPR008255">
    <property type="entry name" value="Pyr_nucl-diS_OxRdtase_2_AS"/>
</dbReference>
<proteinExistence type="predicted"/>
<dbReference type="InterPro" id="IPR050097">
    <property type="entry name" value="Ferredoxin-NADP_redctase_2"/>
</dbReference>
<gene>
    <name evidence="7" type="primary">trxB</name>
    <name evidence="7" type="ordered locus">UPA3_0073</name>
</gene>
<keyword evidence="4" id="KW-1015">Disulfide bond</keyword>
<reference evidence="7 8" key="1">
    <citation type="submission" date="2008-02" db="EMBL/GenBank/DDBJ databases">
        <title>Genome sequence of Ureaplasma parvum serovar 3.</title>
        <authorList>
            <person name="Methe B.A."/>
            <person name="Glass J."/>
            <person name="Waites K."/>
            <person name="Shrivastava S."/>
        </authorList>
    </citation>
    <scope>NUCLEOTIDE SEQUENCE [LARGE SCALE GENOMIC DNA]</scope>
    <source>
        <strain evidence="8">ATCC 27815 / 27 / NCTC 11736</strain>
    </source>
</reference>
<name>A0A2C9DYM9_UREP2</name>
<evidence type="ECO:0000256" key="4">
    <source>
        <dbReference type="ARBA" id="ARBA00023157"/>
    </source>
</evidence>
<protein>
    <submittedName>
        <fullName evidence="7">Thioredoxin-disulfide reductase</fullName>
        <ecNumber evidence="7">1.8.1.9</ecNumber>
    </submittedName>
</protein>
<accession>A0A2C9DYM9</accession>
<evidence type="ECO:0000256" key="2">
    <source>
        <dbReference type="ARBA" id="ARBA00022827"/>
    </source>
</evidence>
<evidence type="ECO:0000256" key="1">
    <source>
        <dbReference type="ARBA" id="ARBA00022630"/>
    </source>
</evidence>
<dbReference type="Pfam" id="PF07992">
    <property type="entry name" value="Pyr_redox_2"/>
    <property type="match status" value="1"/>
</dbReference>
<evidence type="ECO:0000256" key="3">
    <source>
        <dbReference type="ARBA" id="ARBA00023002"/>
    </source>
</evidence>
<keyword evidence="5" id="KW-0676">Redox-active center</keyword>
<dbReference type="PROSITE" id="PS00573">
    <property type="entry name" value="PYRIDINE_REDOX_2"/>
    <property type="match status" value="1"/>
</dbReference>
<dbReference type="SMR" id="A0A2C9DYM9"/>
<dbReference type="PRINTS" id="PR00368">
    <property type="entry name" value="FADPNR"/>
</dbReference>
<dbReference type="RefSeq" id="WP_006688550.1">
    <property type="nucleotide sequence ID" value="NC_010503.1"/>
</dbReference>
<dbReference type="GO" id="GO:0004791">
    <property type="term" value="F:thioredoxin-disulfide reductase (NADPH) activity"/>
    <property type="evidence" value="ECO:0007669"/>
    <property type="project" value="UniProtKB-EC"/>
</dbReference>
<dbReference type="AlphaFoldDB" id="A0A2C9DYM9"/>
<dbReference type="GeneID" id="29672186"/>
<evidence type="ECO:0000256" key="5">
    <source>
        <dbReference type="ARBA" id="ARBA00023284"/>
    </source>
</evidence>
<evidence type="ECO:0000313" key="8">
    <source>
        <dbReference type="Proteomes" id="UP000002162"/>
    </source>
</evidence>
<organism evidence="7 8">
    <name type="scientific">Ureaplasma parvum serovar 3 (strain ATCC 27815 / 27 / NCTC 11736)</name>
    <dbReference type="NCBI Taxonomy" id="505682"/>
    <lineage>
        <taxon>Bacteria</taxon>
        <taxon>Bacillati</taxon>
        <taxon>Mycoplasmatota</taxon>
        <taxon>Mycoplasmoidales</taxon>
        <taxon>Mycoplasmoidaceae</taxon>
        <taxon>Ureaplasma</taxon>
    </lineage>
</organism>
<dbReference type="InterPro" id="IPR036188">
    <property type="entry name" value="FAD/NAD-bd_sf"/>
</dbReference>
<dbReference type="EMBL" id="CP000942">
    <property type="protein sequence ID" value="ACA33034.1"/>
    <property type="molecule type" value="Genomic_DNA"/>
</dbReference>
<evidence type="ECO:0000259" key="6">
    <source>
        <dbReference type="Pfam" id="PF07992"/>
    </source>
</evidence>
<dbReference type="SUPFAM" id="SSF51905">
    <property type="entry name" value="FAD/NAD(P)-binding domain"/>
    <property type="match status" value="1"/>
</dbReference>
<dbReference type="HOGENOM" id="CLU_031864_5_3_14"/>